<gene>
    <name evidence="2" type="ORF">C1SCF055_LOCUS34339</name>
</gene>
<accession>A0A9P1DEB0</accession>
<evidence type="ECO:0000313" key="2">
    <source>
        <dbReference type="EMBL" id="CAI4008949.1"/>
    </source>
</evidence>
<evidence type="ECO:0000313" key="5">
    <source>
        <dbReference type="Proteomes" id="UP001152797"/>
    </source>
</evidence>
<dbReference type="Pfam" id="PF03992">
    <property type="entry name" value="ABM"/>
    <property type="match status" value="1"/>
</dbReference>
<name>A0A9P1DEB0_9DINO</name>
<dbReference type="EMBL" id="CAMXCT020004423">
    <property type="protein sequence ID" value="CAL1162324.1"/>
    <property type="molecule type" value="Genomic_DNA"/>
</dbReference>
<protein>
    <submittedName>
        <fullName evidence="4">Uncharacterized protein YqjZ</fullName>
    </submittedName>
</protein>
<evidence type="ECO:0000259" key="1">
    <source>
        <dbReference type="Pfam" id="PF03992"/>
    </source>
</evidence>
<organism evidence="2">
    <name type="scientific">Cladocopium goreaui</name>
    <dbReference type="NCBI Taxonomy" id="2562237"/>
    <lineage>
        <taxon>Eukaryota</taxon>
        <taxon>Sar</taxon>
        <taxon>Alveolata</taxon>
        <taxon>Dinophyceae</taxon>
        <taxon>Suessiales</taxon>
        <taxon>Symbiodiniaceae</taxon>
        <taxon>Cladocopium</taxon>
    </lineage>
</organism>
<dbReference type="Gene3D" id="3.30.70.100">
    <property type="match status" value="1"/>
</dbReference>
<dbReference type="PANTHER" id="PTHR37811">
    <property type="entry name" value="BLL5343 PROTEIN"/>
    <property type="match status" value="1"/>
</dbReference>
<dbReference type="InterPro" id="IPR011008">
    <property type="entry name" value="Dimeric_a/b-barrel"/>
</dbReference>
<dbReference type="EMBL" id="CAMXCT030004423">
    <property type="protein sequence ID" value="CAL4796261.1"/>
    <property type="molecule type" value="Genomic_DNA"/>
</dbReference>
<reference evidence="3" key="2">
    <citation type="submission" date="2024-04" db="EMBL/GenBank/DDBJ databases">
        <authorList>
            <person name="Chen Y."/>
            <person name="Shah S."/>
            <person name="Dougan E. K."/>
            <person name="Thang M."/>
            <person name="Chan C."/>
        </authorList>
    </citation>
    <scope>NUCLEOTIDE SEQUENCE [LARGE SCALE GENOMIC DNA]</scope>
</reference>
<feature type="domain" description="ABM" evidence="1">
    <location>
        <begin position="44"/>
        <end position="94"/>
    </location>
</feature>
<dbReference type="AlphaFoldDB" id="A0A9P1DEB0"/>
<reference evidence="2" key="1">
    <citation type="submission" date="2022-10" db="EMBL/GenBank/DDBJ databases">
        <authorList>
            <person name="Chen Y."/>
            <person name="Dougan E. K."/>
            <person name="Chan C."/>
            <person name="Rhodes N."/>
            <person name="Thang M."/>
        </authorList>
    </citation>
    <scope>NUCLEOTIDE SEQUENCE</scope>
</reference>
<evidence type="ECO:0000313" key="4">
    <source>
        <dbReference type="EMBL" id="CAL4796261.1"/>
    </source>
</evidence>
<dbReference type="SUPFAM" id="SSF54909">
    <property type="entry name" value="Dimeric alpha+beta barrel"/>
    <property type="match status" value="1"/>
</dbReference>
<dbReference type="OrthoDB" id="10263341at2759"/>
<keyword evidence="5" id="KW-1185">Reference proteome</keyword>
<dbReference type="PANTHER" id="PTHR37811:SF2">
    <property type="entry name" value="ABM DOMAIN-CONTAINING PROTEIN"/>
    <property type="match status" value="1"/>
</dbReference>
<dbReference type="EMBL" id="CAMXCT010004423">
    <property type="protein sequence ID" value="CAI4008949.1"/>
    <property type="molecule type" value="Genomic_DNA"/>
</dbReference>
<dbReference type="InterPro" id="IPR007138">
    <property type="entry name" value="ABM_dom"/>
</dbReference>
<sequence length="131" mass="15256">MFRLRLGRLGLGQRCYAQTPKPPYWAVIFTSERTANSKGYDAMSQRMVQLAEQQPGFLGVESARETLGITVSYWASEEAIVAWKANASHVIAQEKGKRDWYKSYSTRICRVERDYRFQKHGEEHEETKIEY</sequence>
<proteinExistence type="predicted"/>
<dbReference type="InterPro" id="IPR052936">
    <property type="entry name" value="Jasmonate_Hydroxylase-like"/>
</dbReference>
<dbReference type="Proteomes" id="UP001152797">
    <property type="component" value="Unassembled WGS sequence"/>
</dbReference>
<evidence type="ECO:0000313" key="3">
    <source>
        <dbReference type="EMBL" id="CAL1162324.1"/>
    </source>
</evidence>
<comment type="caution">
    <text evidence="2">The sequence shown here is derived from an EMBL/GenBank/DDBJ whole genome shotgun (WGS) entry which is preliminary data.</text>
</comment>